<evidence type="ECO:0008006" key="8">
    <source>
        <dbReference type="Google" id="ProtNLM"/>
    </source>
</evidence>
<keyword evidence="2" id="KW-0812">Transmembrane</keyword>
<dbReference type="InterPro" id="IPR023395">
    <property type="entry name" value="MCP_dom_sf"/>
</dbReference>
<dbReference type="GO" id="GO:0016020">
    <property type="term" value="C:membrane"/>
    <property type="evidence" value="ECO:0007669"/>
    <property type="project" value="UniProtKB-SubCell"/>
</dbReference>
<dbReference type="OMA" id="ELWRGWR"/>
<feature type="compositionally biased region" description="Acidic residues" evidence="5">
    <location>
        <begin position="238"/>
        <end position="248"/>
    </location>
</feature>
<keyword evidence="3" id="KW-1133">Transmembrane helix</keyword>
<evidence type="ECO:0000256" key="5">
    <source>
        <dbReference type="SAM" id="MobiDB-lite"/>
    </source>
</evidence>
<evidence type="ECO:0000256" key="1">
    <source>
        <dbReference type="ARBA" id="ARBA00004370"/>
    </source>
</evidence>
<dbReference type="STRING" id="1071378.G0WER2"/>
<protein>
    <recommendedName>
        <fullName evidence="8">Mitochondrial fusion and transport protein UGO1</fullName>
    </recommendedName>
</protein>
<accession>G0WER2</accession>
<organism evidence="6 7">
    <name type="scientific">Naumovozyma dairenensis (strain ATCC 10597 / BCRC 20456 / CBS 421 / NBRC 0211 / NRRL Y-12639)</name>
    <name type="common">Saccharomyces dairenensis</name>
    <dbReference type="NCBI Taxonomy" id="1071378"/>
    <lineage>
        <taxon>Eukaryota</taxon>
        <taxon>Fungi</taxon>
        <taxon>Dikarya</taxon>
        <taxon>Ascomycota</taxon>
        <taxon>Saccharomycotina</taxon>
        <taxon>Saccharomycetes</taxon>
        <taxon>Saccharomycetales</taxon>
        <taxon>Saccharomycetaceae</taxon>
        <taxon>Naumovozyma</taxon>
    </lineage>
</organism>
<evidence type="ECO:0000256" key="2">
    <source>
        <dbReference type="ARBA" id="ARBA00022692"/>
    </source>
</evidence>
<keyword evidence="4" id="KW-0472">Membrane</keyword>
<dbReference type="HOGENOM" id="CLU_029376_0_0_1"/>
<keyword evidence="7" id="KW-1185">Reference proteome</keyword>
<dbReference type="EMBL" id="HE580274">
    <property type="protein sequence ID" value="CCD26273.1"/>
    <property type="molecule type" value="Genomic_DNA"/>
</dbReference>
<comment type="subcellular location">
    <subcellularLocation>
        <location evidence="1">Membrane</location>
    </subcellularLocation>
</comment>
<dbReference type="eggNOG" id="ENOG502RQI2">
    <property type="taxonomic scope" value="Eukaryota"/>
</dbReference>
<dbReference type="Gene3D" id="1.50.40.10">
    <property type="entry name" value="Mitochondrial carrier domain"/>
    <property type="match status" value="1"/>
</dbReference>
<dbReference type="Proteomes" id="UP000000689">
    <property type="component" value="Chromosome 8"/>
</dbReference>
<dbReference type="OrthoDB" id="77989at2759"/>
<proteinExistence type="predicted"/>
<feature type="region of interest" description="Disordered" evidence="5">
    <location>
        <begin position="262"/>
        <end position="286"/>
    </location>
</feature>
<reference evidence="6 7" key="1">
    <citation type="journal article" date="2011" name="Proc. Natl. Acad. Sci. U.S.A.">
        <title>Evolutionary erosion of yeast sex chromosomes by mating-type switching accidents.</title>
        <authorList>
            <person name="Gordon J.L."/>
            <person name="Armisen D."/>
            <person name="Proux-Wera E."/>
            <person name="Oheigeartaigh S.S."/>
            <person name="Byrne K.P."/>
            <person name="Wolfe K.H."/>
        </authorList>
    </citation>
    <scope>NUCLEOTIDE SEQUENCE [LARGE SCALE GENOMIC DNA]</scope>
    <source>
        <strain evidence="7">ATCC 10597 / BCRC 20456 / CBS 421 / NBRC 0211 / NRRL Y-12639</strain>
    </source>
</reference>
<dbReference type="AlphaFoldDB" id="G0WER2"/>
<name>G0WER2_NAUDC</name>
<sequence length="592" mass="67574">MSRNFDDQTTSLFPSISSSAPSSSSGATSSLNTEPVGISRLQARPYYDPDTFNIGYSSVFNPDKGVLDINGTPIASKLSIANQNNSNTAGSKNIFQDSDSIFSKFPLIYGSNKRRNMYGNSNNNNILGNNNLNTNNSSKRISPPLEWNEIIILKKWKENIVQICKNFINVYFNHLIQQPFEISKIIMQIIDFKPPMILPSNSDGSIPNNTPIILEDSYGNIINEDQDTNGFQNLGNEKEEDDDDDEEEEIDYFPIKRSIELEPPTLNNDTSSDTNDTDDNTHRDKRNKRISLVDPNVITPLSLNTIDILNSIIDTEGIVGLWRANHTTFLLNFLKISINSWLVNLISSSLIGINNSTNILILPKSSFQHLILANLISNILTNLILIPIDLIKLKLIVTSINTDNKNKRSLRHMIKNWSWRNDGPKLPISIWLSTILKSIVTVTFGKNFDILIYYKFNLEKFSNWKIFYSIKFLSKIIELIFKLPVETILRRNQLNFLLNYNSNLKIKTIDNTPKKMYISKMKVKHTTTKTEENEPTSIELHDKLIIRPNFSTNISKDLWNGWKISLISVCCGYGFRMLNKIDDDLKLELEKF</sequence>
<evidence type="ECO:0000256" key="4">
    <source>
        <dbReference type="ARBA" id="ARBA00023136"/>
    </source>
</evidence>
<evidence type="ECO:0000256" key="3">
    <source>
        <dbReference type="ARBA" id="ARBA00022989"/>
    </source>
</evidence>
<evidence type="ECO:0000313" key="6">
    <source>
        <dbReference type="EMBL" id="CCD26273.1"/>
    </source>
</evidence>
<feature type="region of interest" description="Disordered" evidence="5">
    <location>
        <begin position="1"/>
        <end position="33"/>
    </location>
</feature>
<dbReference type="GeneID" id="11495804"/>
<dbReference type="RefSeq" id="XP_003671516.1">
    <property type="nucleotide sequence ID" value="XM_003671468.1"/>
</dbReference>
<feature type="compositionally biased region" description="Low complexity" evidence="5">
    <location>
        <begin position="10"/>
        <end position="31"/>
    </location>
</feature>
<feature type="region of interest" description="Disordered" evidence="5">
    <location>
        <begin position="224"/>
        <end position="248"/>
    </location>
</feature>
<dbReference type="SUPFAM" id="SSF103506">
    <property type="entry name" value="Mitochondrial carrier"/>
    <property type="match status" value="1"/>
</dbReference>
<evidence type="ECO:0000313" key="7">
    <source>
        <dbReference type="Proteomes" id="UP000000689"/>
    </source>
</evidence>
<gene>
    <name evidence="6" type="primary">NDAI0H00990</name>
    <name evidence="6" type="ordered locus">NDAI_0H00990</name>
</gene>
<dbReference type="KEGG" id="ndi:NDAI_0H00990"/>